<dbReference type="PATRIC" id="fig|1678841.3.peg.3804"/>
<dbReference type="EC" id="1.2.1.-" evidence="9"/>
<feature type="binding site" evidence="6">
    <location>
        <position position="318"/>
    </location>
    <ligand>
        <name>NAD(+)</name>
        <dbReference type="ChEBI" id="CHEBI:57540"/>
    </ligand>
</feature>
<organism evidence="11">
    <name type="scientific">Lentimicrobium saccharophilum</name>
    <dbReference type="NCBI Taxonomy" id="1678841"/>
    <lineage>
        <taxon>Bacteria</taxon>
        <taxon>Pseudomonadati</taxon>
        <taxon>Bacteroidota</taxon>
        <taxon>Bacteroidia</taxon>
        <taxon>Bacteroidales</taxon>
        <taxon>Lentimicrobiaceae</taxon>
        <taxon>Lentimicrobium</taxon>
    </lineage>
</organism>
<feature type="binding site" evidence="6">
    <location>
        <begin position="13"/>
        <end position="14"/>
    </location>
    <ligand>
        <name>NAD(+)</name>
        <dbReference type="ChEBI" id="CHEBI:57540"/>
    </ligand>
</feature>
<dbReference type="InterPro" id="IPR020831">
    <property type="entry name" value="GlycerAld/Erythrose_P_DH"/>
</dbReference>
<dbReference type="PANTHER" id="PTHR43148">
    <property type="entry name" value="GLYCERALDEHYDE-3-PHOSPHATE DEHYDROGENASE 2"/>
    <property type="match status" value="1"/>
</dbReference>
<dbReference type="RefSeq" id="WP_201781708.1">
    <property type="nucleotide sequence ID" value="NZ_DF968183.1"/>
</dbReference>
<dbReference type="PROSITE" id="PS00071">
    <property type="entry name" value="GAPDH"/>
    <property type="match status" value="1"/>
</dbReference>
<reference evidence="11" key="1">
    <citation type="journal article" date="2015" name="Genome Announc.">
        <title>Draft Genome Sequence of Bacteroidales Strain TBC1, a Novel Isolate from a Methanogenic Wastewater Treatment System.</title>
        <authorList>
            <person name="Tourlousse D.M."/>
            <person name="Matsuura N."/>
            <person name="Sun L."/>
            <person name="Toyonaga M."/>
            <person name="Kuroda K."/>
            <person name="Ohashi A."/>
            <person name="Cruz R."/>
            <person name="Yamaguchi T."/>
            <person name="Sekiguchi Y."/>
        </authorList>
    </citation>
    <scope>NUCLEOTIDE SEQUENCE [LARGE SCALE GENOMIC DNA]</scope>
    <source>
        <strain evidence="11">TBC1</strain>
    </source>
</reference>
<keyword evidence="6" id="KW-0547">Nucleotide-binding</keyword>
<dbReference type="NCBIfam" id="TIGR01534">
    <property type="entry name" value="GAPDH-I"/>
    <property type="match status" value="1"/>
</dbReference>
<protein>
    <recommendedName>
        <fullName evidence="9">Glyceraldehyde-3-phosphate dehydrogenase</fullName>
        <ecNumber evidence="9">1.2.1.-</ecNumber>
    </recommendedName>
</protein>
<comment type="subunit">
    <text evidence="2">Homotetramer.</text>
</comment>
<dbReference type="InterPro" id="IPR020828">
    <property type="entry name" value="GlycerAld_3-P_DH_NAD(P)-bd"/>
</dbReference>
<feature type="binding site" evidence="5">
    <location>
        <position position="237"/>
    </location>
    <ligand>
        <name>D-glyceraldehyde 3-phosphate</name>
        <dbReference type="ChEBI" id="CHEBI:59776"/>
    </ligand>
</feature>
<dbReference type="GO" id="GO:0016620">
    <property type="term" value="F:oxidoreductase activity, acting on the aldehyde or oxo group of donors, NAD or NADP as acceptor"/>
    <property type="evidence" value="ECO:0007669"/>
    <property type="project" value="InterPro"/>
</dbReference>
<keyword evidence="12" id="KW-1185">Reference proteome</keyword>
<dbReference type="SMART" id="SM00846">
    <property type="entry name" value="Gp_dh_N"/>
    <property type="match status" value="1"/>
</dbReference>
<dbReference type="AlphaFoldDB" id="A0A0S7C6J1"/>
<feature type="site" description="Activates thiol group during catalysis" evidence="7">
    <location>
        <position position="183"/>
    </location>
</feature>
<dbReference type="GO" id="GO:0006006">
    <property type="term" value="P:glucose metabolic process"/>
    <property type="evidence" value="ECO:0007669"/>
    <property type="project" value="InterPro"/>
</dbReference>
<name>A0A0S7C6J1_9BACT</name>
<evidence type="ECO:0000256" key="2">
    <source>
        <dbReference type="ARBA" id="ARBA00011881"/>
    </source>
</evidence>
<gene>
    <name evidence="11" type="ORF">TBC1_121027</name>
</gene>
<dbReference type="SUPFAM" id="SSF51735">
    <property type="entry name" value="NAD(P)-binding Rossmann-fold domains"/>
    <property type="match status" value="1"/>
</dbReference>
<feature type="binding site" evidence="5">
    <location>
        <begin position="214"/>
        <end position="215"/>
    </location>
    <ligand>
        <name>D-glyceraldehyde 3-phosphate</name>
        <dbReference type="ChEBI" id="CHEBI:59776"/>
    </ligand>
</feature>
<evidence type="ECO:0000256" key="9">
    <source>
        <dbReference type="RuleBase" id="RU361160"/>
    </source>
</evidence>
<evidence type="ECO:0000256" key="8">
    <source>
        <dbReference type="RuleBase" id="RU000397"/>
    </source>
</evidence>
<feature type="binding site" evidence="6">
    <location>
        <position position="35"/>
    </location>
    <ligand>
        <name>NAD(+)</name>
        <dbReference type="ChEBI" id="CHEBI:57540"/>
    </ligand>
</feature>
<dbReference type="CDD" id="cd18126">
    <property type="entry name" value="GAPDH_I_C"/>
    <property type="match status" value="1"/>
</dbReference>
<dbReference type="InterPro" id="IPR036291">
    <property type="entry name" value="NAD(P)-bd_dom_sf"/>
</dbReference>
<evidence type="ECO:0000313" key="12">
    <source>
        <dbReference type="Proteomes" id="UP000053091"/>
    </source>
</evidence>
<evidence type="ECO:0000256" key="7">
    <source>
        <dbReference type="PIRSR" id="PIRSR000149-4"/>
    </source>
</evidence>
<dbReference type="Pfam" id="PF00044">
    <property type="entry name" value="Gp_dh_N"/>
    <property type="match status" value="1"/>
</dbReference>
<evidence type="ECO:0000259" key="10">
    <source>
        <dbReference type="SMART" id="SM00846"/>
    </source>
</evidence>
<feature type="binding site" evidence="6">
    <location>
        <position position="79"/>
    </location>
    <ligand>
        <name>NAD(+)</name>
        <dbReference type="ChEBI" id="CHEBI:57540"/>
    </ligand>
</feature>
<keyword evidence="6" id="KW-0520">NAD</keyword>
<dbReference type="GO" id="GO:0050661">
    <property type="term" value="F:NADP binding"/>
    <property type="evidence" value="ECO:0007669"/>
    <property type="project" value="InterPro"/>
</dbReference>
<sequence length="334" mass="36138">MSKIKLAINGFGRIGRNVFKLALERENIEVVGINDLTNTKTLAYLLKYDSTQGRFEGKVDFDETSLIVNGVKYPVTAERSPATIAWASTPDVVVESTGVFRSKESPKGGYGDHLKNGAKKVILTVPSKDTIDRTIVLGVNDHDLKDTDQCISNASCTTNCLAPVAKVLNDKFGIENGLMTTIHSYTNDQTILDAPHSDLRRARSAAVSQIPTTTGAAKAVGIVIPELKGKLDGLAVRVPTPTGSLVDLVVNLKVEVTKDQINAAMKEAAEGPMKGILEYTEDEIVSVDVIHNPASSIFDAKSTMVNGKTVKVLSWYDNEWGYSARVVDLAEKLF</sequence>
<evidence type="ECO:0000256" key="4">
    <source>
        <dbReference type="PIRSR" id="PIRSR000149-1"/>
    </source>
</evidence>
<dbReference type="GO" id="GO:0051287">
    <property type="term" value="F:NAD binding"/>
    <property type="evidence" value="ECO:0007669"/>
    <property type="project" value="InterPro"/>
</dbReference>
<evidence type="ECO:0000256" key="5">
    <source>
        <dbReference type="PIRSR" id="PIRSR000149-2"/>
    </source>
</evidence>
<evidence type="ECO:0000256" key="3">
    <source>
        <dbReference type="ARBA" id="ARBA00023002"/>
    </source>
</evidence>
<evidence type="ECO:0000256" key="1">
    <source>
        <dbReference type="ARBA" id="ARBA00007406"/>
    </source>
</evidence>
<comment type="similarity">
    <text evidence="1 8">Belongs to the glyceraldehyde-3-phosphate dehydrogenase family.</text>
</comment>
<keyword evidence="3 9" id="KW-0560">Oxidoreductase</keyword>
<feature type="active site" description="Nucleophile" evidence="4">
    <location>
        <position position="156"/>
    </location>
</feature>
<accession>A0A0S7C6J1</accession>
<feature type="domain" description="Glyceraldehyde 3-phosphate dehydrogenase NAD(P) binding" evidence="10">
    <location>
        <begin position="4"/>
        <end position="156"/>
    </location>
</feature>
<feature type="binding site" evidence="5">
    <location>
        <position position="186"/>
    </location>
    <ligand>
        <name>D-glyceraldehyde 3-phosphate</name>
        <dbReference type="ChEBI" id="CHEBI:59776"/>
    </ligand>
</feature>
<dbReference type="STRING" id="1678841.TBC1_121027"/>
<feature type="binding site" evidence="5">
    <location>
        <begin position="155"/>
        <end position="157"/>
    </location>
    <ligand>
        <name>D-glyceraldehyde 3-phosphate</name>
        <dbReference type="ChEBI" id="CHEBI:59776"/>
    </ligand>
</feature>
<proteinExistence type="inferred from homology"/>
<dbReference type="PRINTS" id="PR00078">
    <property type="entry name" value="G3PDHDRGNASE"/>
</dbReference>
<dbReference type="SUPFAM" id="SSF55347">
    <property type="entry name" value="Glyceraldehyde-3-phosphate dehydrogenase-like, C-terminal domain"/>
    <property type="match status" value="1"/>
</dbReference>
<dbReference type="InterPro" id="IPR020829">
    <property type="entry name" value="GlycerAld_3-P_DH_cat"/>
</dbReference>
<dbReference type="Gene3D" id="3.40.50.720">
    <property type="entry name" value="NAD(P)-binding Rossmann-like Domain"/>
    <property type="match status" value="1"/>
</dbReference>
<dbReference type="InterPro" id="IPR020830">
    <property type="entry name" value="GlycerAld_3-P_DH_AS"/>
</dbReference>
<dbReference type="InterPro" id="IPR006424">
    <property type="entry name" value="Glyceraldehyde-3-P_DH_1"/>
</dbReference>
<dbReference type="PIRSF" id="PIRSF000149">
    <property type="entry name" value="GAP_DH"/>
    <property type="match status" value="1"/>
</dbReference>
<dbReference type="CDD" id="cd05214">
    <property type="entry name" value="GAPDH_I_N"/>
    <property type="match status" value="1"/>
</dbReference>
<dbReference type="Proteomes" id="UP000053091">
    <property type="component" value="Unassembled WGS sequence"/>
</dbReference>
<dbReference type="FunFam" id="3.40.50.720:FF:000001">
    <property type="entry name" value="Glyceraldehyde-3-phosphate dehydrogenase"/>
    <property type="match status" value="1"/>
</dbReference>
<dbReference type="EMBL" id="DF968183">
    <property type="protein sequence ID" value="GAP45206.1"/>
    <property type="molecule type" value="Genomic_DNA"/>
</dbReference>
<dbReference type="Gene3D" id="3.30.360.10">
    <property type="entry name" value="Dihydrodipicolinate Reductase, domain 2"/>
    <property type="match status" value="1"/>
</dbReference>
<dbReference type="FunFam" id="3.30.360.10:FF:000002">
    <property type="entry name" value="Glyceraldehyde-3-phosphate dehydrogenase"/>
    <property type="match status" value="1"/>
</dbReference>
<feature type="binding site" evidence="6">
    <location>
        <position position="124"/>
    </location>
    <ligand>
        <name>NAD(+)</name>
        <dbReference type="ChEBI" id="CHEBI:57540"/>
    </ligand>
</feature>
<evidence type="ECO:0000256" key="6">
    <source>
        <dbReference type="PIRSR" id="PIRSR000149-3"/>
    </source>
</evidence>
<evidence type="ECO:0000313" key="11">
    <source>
        <dbReference type="EMBL" id="GAP45206.1"/>
    </source>
</evidence>
<dbReference type="Pfam" id="PF02800">
    <property type="entry name" value="Gp_dh_C"/>
    <property type="match status" value="1"/>
</dbReference>